<proteinExistence type="predicted"/>
<evidence type="ECO:0000313" key="2">
    <source>
        <dbReference type="EMBL" id="KAA1066269.1"/>
    </source>
</evidence>
<evidence type="ECO:0000313" key="3">
    <source>
        <dbReference type="Proteomes" id="UP000324748"/>
    </source>
</evidence>
<comment type="caution">
    <text evidence="2">The sequence shown here is derived from an EMBL/GenBank/DDBJ whole genome shotgun (WGS) entry which is preliminary data.</text>
</comment>
<sequence length="110" mass="12497">MIVPSNILLIFIALINVGGSKPALASLTKCTPEKAVGNGLLESYFDLPESQNSRKFDYSKPNGHSARIDWSRFFNFGRPKPDKLERFRPIISNNQFEYLEWLAPNFCSTN</sequence>
<keyword evidence="1" id="KW-0732">Signal</keyword>
<accession>A0A5B0LQ37</accession>
<dbReference type="OrthoDB" id="10442106at2759"/>
<protein>
    <submittedName>
        <fullName evidence="2">Uncharacterized protein</fullName>
    </submittedName>
</protein>
<name>A0A5B0LQ37_PUCGR</name>
<gene>
    <name evidence="2" type="ORF">PGT21_027280</name>
</gene>
<evidence type="ECO:0000256" key="1">
    <source>
        <dbReference type="SAM" id="SignalP"/>
    </source>
</evidence>
<feature type="signal peptide" evidence="1">
    <location>
        <begin position="1"/>
        <end position="25"/>
    </location>
</feature>
<dbReference type="EMBL" id="VSWC01000196">
    <property type="protein sequence ID" value="KAA1066269.1"/>
    <property type="molecule type" value="Genomic_DNA"/>
</dbReference>
<dbReference type="Proteomes" id="UP000324748">
    <property type="component" value="Unassembled WGS sequence"/>
</dbReference>
<reference evidence="2 3" key="1">
    <citation type="submission" date="2019-05" db="EMBL/GenBank/DDBJ databases">
        <title>Emergence of the Ug99 lineage of the wheat stem rust pathogen through somatic hybridization.</title>
        <authorList>
            <person name="Li F."/>
            <person name="Upadhyaya N.M."/>
            <person name="Sperschneider J."/>
            <person name="Matny O."/>
            <person name="Nguyen-Phuc H."/>
            <person name="Mago R."/>
            <person name="Raley C."/>
            <person name="Miller M.E."/>
            <person name="Silverstein K.A.T."/>
            <person name="Henningsen E."/>
            <person name="Hirsch C.D."/>
            <person name="Visser B."/>
            <person name="Pretorius Z.A."/>
            <person name="Steffenson B.J."/>
            <person name="Schwessinger B."/>
            <person name="Dodds P.N."/>
            <person name="Figueroa M."/>
        </authorList>
    </citation>
    <scope>NUCLEOTIDE SEQUENCE [LARGE SCALE GENOMIC DNA]</scope>
    <source>
        <strain evidence="2">21-0</strain>
    </source>
</reference>
<keyword evidence="3" id="KW-1185">Reference proteome</keyword>
<organism evidence="2 3">
    <name type="scientific">Puccinia graminis f. sp. tritici</name>
    <dbReference type="NCBI Taxonomy" id="56615"/>
    <lineage>
        <taxon>Eukaryota</taxon>
        <taxon>Fungi</taxon>
        <taxon>Dikarya</taxon>
        <taxon>Basidiomycota</taxon>
        <taxon>Pucciniomycotina</taxon>
        <taxon>Pucciniomycetes</taxon>
        <taxon>Pucciniales</taxon>
        <taxon>Pucciniaceae</taxon>
        <taxon>Puccinia</taxon>
    </lineage>
</organism>
<dbReference type="AlphaFoldDB" id="A0A5B0LQ37"/>
<feature type="chain" id="PRO_5022821378" evidence="1">
    <location>
        <begin position="26"/>
        <end position="110"/>
    </location>
</feature>